<evidence type="ECO:0000256" key="6">
    <source>
        <dbReference type="ARBA" id="ARBA00023186"/>
    </source>
</evidence>
<dbReference type="PATRIC" id="fig|421052.3.peg.1720"/>
<dbReference type="InterPro" id="IPR036316">
    <property type="entry name" value="Pili_assmbl_chap_C_dom_sf"/>
</dbReference>
<evidence type="ECO:0000256" key="3">
    <source>
        <dbReference type="ARBA" id="ARBA00022558"/>
    </source>
</evidence>
<dbReference type="AlphaFoldDB" id="S3N600"/>
<feature type="signal peptide" evidence="8">
    <location>
        <begin position="1"/>
        <end position="23"/>
    </location>
</feature>
<dbReference type="PANTHER" id="PTHR30251:SF5">
    <property type="entry name" value="FIMBRIAL CHAPARONE PROTEIN"/>
    <property type="match status" value="1"/>
</dbReference>
<dbReference type="RefSeq" id="WP_016656169.1">
    <property type="nucleotide sequence ID" value="NZ_KE340353.1"/>
</dbReference>
<dbReference type="PRINTS" id="PR00969">
    <property type="entry name" value="CHAPERONPILI"/>
</dbReference>
<dbReference type="HOGENOM" id="CLU_070768_2_1_6"/>
<dbReference type="Gene3D" id="2.60.40.10">
    <property type="entry name" value="Immunoglobulins"/>
    <property type="match status" value="2"/>
</dbReference>
<dbReference type="InterPro" id="IPR013783">
    <property type="entry name" value="Ig-like_fold"/>
</dbReference>
<comment type="caution">
    <text evidence="11">The sequence shown here is derived from an EMBL/GenBank/DDBJ whole genome shotgun (WGS) entry which is preliminary data.</text>
</comment>
<evidence type="ECO:0000259" key="9">
    <source>
        <dbReference type="Pfam" id="PF00345"/>
    </source>
</evidence>
<dbReference type="GO" id="GO:0030288">
    <property type="term" value="C:outer membrane-bounded periplasmic space"/>
    <property type="evidence" value="ECO:0007669"/>
    <property type="project" value="InterPro"/>
</dbReference>
<dbReference type="Pfam" id="PF00345">
    <property type="entry name" value="PapD_N"/>
    <property type="match status" value="1"/>
</dbReference>
<keyword evidence="5" id="KW-0574">Periplasm</keyword>
<evidence type="ECO:0000313" key="12">
    <source>
        <dbReference type="Proteomes" id="UP000014568"/>
    </source>
</evidence>
<sequence length="224" mass="25260">MLQLSKKLLSLVFCFSAVQASHAGFGLETTRVIYSEKDRNQSVVAFNTDKNTSYLAQSWIENEKGDISPDFIATPPLLKLRPQQKNTIQLTKNITLSPEKETLYWLNVKFIAPTPVDAENVLKYSMTNRIKMIYRPTMVGKLSLEEEVKKVSWSIQNNQLILNNPSPFYINIAEISVNGHELKSKSYIAPNSIEKLAIGFSATPQSKIAIKYINDYGTSVLLEP</sequence>
<comment type="similarity">
    <text evidence="2">Belongs to the periplasmic pilus chaperone family.</text>
</comment>
<evidence type="ECO:0000256" key="4">
    <source>
        <dbReference type="ARBA" id="ARBA00022729"/>
    </source>
</evidence>
<proteinExistence type="inferred from homology"/>
<dbReference type="PANTHER" id="PTHR30251">
    <property type="entry name" value="PILUS ASSEMBLY CHAPERONE"/>
    <property type="match status" value="1"/>
</dbReference>
<feature type="domain" description="Pili assembly chaperone C-terminal" evidence="10">
    <location>
        <begin position="162"/>
        <end position="218"/>
    </location>
</feature>
<keyword evidence="4 8" id="KW-0732">Signal</keyword>
<evidence type="ECO:0000256" key="2">
    <source>
        <dbReference type="ARBA" id="ARBA00007399"/>
    </source>
</evidence>
<accession>S3N600</accession>
<evidence type="ECO:0000313" key="11">
    <source>
        <dbReference type="EMBL" id="EPF73883.1"/>
    </source>
</evidence>
<keyword evidence="7" id="KW-0393">Immunoglobulin domain</keyword>
<evidence type="ECO:0000259" key="10">
    <source>
        <dbReference type="Pfam" id="PF02753"/>
    </source>
</evidence>
<feature type="chain" id="PRO_5004512291" description="Fimbrial chaperone" evidence="8">
    <location>
        <begin position="24"/>
        <end position="224"/>
    </location>
</feature>
<comment type="subcellular location">
    <subcellularLocation>
        <location evidence="1">Periplasm</location>
    </subcellularLocation>
</comment>
<keyword evidence="3" id="KW-1029">Fimbrium biogenesis</keyword>
<dbReference type="SUPFAM" id="SSF49354">
    <property type="entry name" value="PapD-like"/>
    <property type="match status" value="1"/>
</dbReference>
<dbReference type="InterPro" id="IPR001829">
    <property type="entry name" value="Pili_assmbl_chaperone_bac"/>
</dbReference>
<dbReference type="InterPro" id="IPR008962">
    <property type="entry name" value="PapD-like_sf"/>
</dbReference>
<dbReference type="STRING" id="632955.GCA_000829675_03602"/>
<dbReference type="InterPro" id="IPR016148">
    <property type="entry name" value="Pili_assmbl_chaperone_C"/>
</dbReference>
<dbReference type="Proteomes" id="UP000014568">
    <property type="component" value="Unassembled WGS sequence"/>
</dbReference>
<dbReference type="SUPFAM" id="SSF49584">
    <property type="entry name" value="Periplasmic chaperone C-domain"/>
    <property type="match status" value="1"/>
</dbReference>
<organism evidence="11 12">
    <name type="scientific">Acinetobacter rudis CIP 110305</name>
    <dbReference type="NCBI Taxonomy" id="421052"/>
    <lineage>
        <taxon>Bacteria</taxon>
        <taxon>Pseudomonadati</taxon>
        <taxon>Pseudomonadota</taxon>
        <taxon>Gammaproteobacteria</taxon>
        <taxon>Moraxellales</taxon>
        <taxon>Moraxellaceae</taxon>
        <taxon>Acinetobacter</taxon>
    </lineage>
</organism>
<dbReference type="GO" id="GO:0071555">
    <property type="term" value="P:cell wall organization"/>
    <property type="evidence" value="ECO:0007669"/>
    <property type="project" value="InterPro"/>
</dbReference>
<dbReference type="InterPro" id="IPR016147">
    <property type="entry name" value="Pili_assmbl_chaperone_N"/>
</dbReference>
<evidence type="ECO:0000256" key="1">
    <source>
        <dbReference type="ARBA" id="ARBA00004418"/>
    </source>
</evidence>
<evidence type="ECO:0008006" key="13">
    <source>
        <dbReference type="Google" id="ProtNLM"/>
    </source>
</evidence>
<gene>
    <name evidence="11" type="ORF">F945_01762</name>
</gene>
<dbReference type="Pfam" id="PF02753">
    <property type="entry name" value="PapD_C"/>
    <property type="match status" value="1"/>
</dbReference>
<dbReference type="eggNOG" id="COG3121">
    <property type="taxonomic scope" value="Bacteria"/>
</dbReference>
<name>S3N600_9GAMM</name>
<keyword evidence="6" id="KW-0143">Chaperone</keyword>
<evidence type="ECO:0000256" key="7">
    <source>
        <dbReference type="ARBA" id="ARBA00023319"/>
    </source>
</evidence>
<keyword evidence="12" id="KW-1185">Reference proteome</keyword>
<evidence type="ECO:0000256" key="8">
    <source>
        <dbReference type="SAM" id="SignalP"/>
    </source>
</evidence>
<reference evidence="11 12" key="1">
    <citation type="submission" date="2013-06" db="EMBL/GenBank/DDBJ databases">
        <title>The Genome Sequence of Acinetobacter rudis CIP 110305.</title>
        <authorList>
            <consortium name="The Broad Institute Genome Sequencing Platform"/>
            <consortium name="The Broad Institute Genome Sequencing Center for Infectious Disease"/>
            <person name="Cerqueira G."/>
            <person name="Feldgarden M."/>
            <person name="Courvalin P."/>
            <person name="Perichon B."/>
            <person name="Grillot-Courvalin C."/>
            <person name="Clermont D."/>
            <person name="Rocha E."/>
            <person name="Yoon E.-J."/>
            <person name="Nemec A."/>
            <person name="Young S.K."/>
            <person name="Zeng Q."/>
            <person name="Gargeya S."/>
            <person name="Fitzgerald M."/>
            <person name="Abouelleil A."/>
            <person name="Alvarado L."/>
            <person name="Berlin A.M."/>
            <person name="Chapman S.B."/>
            <person name="Dewar J."/>
            <person name="Goldberg J."/>
            <person name="Griggs A."/>
            <person name="Gujja S."/>
            <person name="Hansen M."/>
            <person name="Howarth C."/>
            <person name="Imamovic A."/>
            <person name="Larimer J."/>
            <person name="McCowan C."/>
            <person name="Murphy C."/>
            <person name="Pearson M."/>
            <person name="Priest M."/>
            <person name="Roberts A."/>
            <person name="Saif S."/>
            <person name="Shea T."/>
            <person name="Sykes S."/>
            <person name="Wortman J."/>
            <person name="Nusbaum C."/>
            <person name="Birren B."/>
        </authorList>
    </citation>
    <scope>NUCLEOTIDE SEQUENCE [LARGE SCALE GENOMIC DNA]</scope>
    <source>
        <strain evidence="11 12">CIP 110305</strain>
    </source>
</reference>
<feature type="domain" description="Pili assembly chaperone N-terminal" evidence="9">
    <location>
        <begin position="25"/>
        <end position="138"/>
    </location>
</feature>
<protein>
    <recommendedName>
        <fullName evidence="13">Fimbrial chaperone</fullName>
    </recommendedName>
</protein>
<dbReference type="EMBL" id="ATGI01000022">
    <property type="protein sequence ID" value="EPF73883.1"/>
    <property type="molecule type" value="Genomic_DNA"/>
</dbReference>
<dbReference type="InterPro" id="IPR050643">
    <property type="entry name" value="Periplasmic_pilus_chap"/>
</dbReference>
<evidence type="ECO:0000256" key="5">
    <source>
        <dbReference type="ARBA" id="ARBA00022764"/>
    </source>
</evidence>